<evidence type="ECO:0000256" key="3">
    <source>
        <dbReference type="ARBA" id="ARBA00023157"/>
    </source>
</evidence>
<evidence type="ECO:0000256" key="5">
    <source>
        <dbReference type="SAM" id="SignalP"/>
    </source>
</evidence>
<organism evidence="7 8">
    <name type="scientific">Ginsengibacter hankyongi</name>
    <dbReference type="NCBI Taxonomy" id="2607284"/>
    <lineage>
        <taxon>Bacteria</taxon>
        <taxon>Pseudomonadati</taxon>
        <taxon>Bacteroidota</taxon>
        <taxon>Chitinophagia</taxon>
        <taxon>Chitinophagales</taxon>
        <taxon>Chitinophagaceae</taxon>
        <taxon>Ginsengibacter</taxon>
    </lineage>
</organism>
<proteinExistence type="predicted"/>
<evidence type="ECO:0000313" key="7">
    <source>
        <dbReference type="EMBL" id="KAA9038536.1"/>
    </source>
</evidence>
<dbReference type="GO" id="GO:0030313">
    <property type="term" value="C:cell envelope"/>
    <property type="evidence" value="ECO:0007669"/>
    <property type="project" value="UniProtKB-SubCell"/>
</dbReference>
<dbReference type="PROSITE" id="PS00194">
    <property type="entry name" value="THIOREDOXIN_1"/>
    <property type="match status" value="1"/>
</dbReference>
<accession>A0A5J5IH33</accession>
<feature type="signal peptide" evidence="5">
    <location>
        <begin position="1"/>
        <end position="19"/>
    </location>
</feature>
<dbReference type="PANTHER" id="PTHR42852:SF6">
    <property type="entry name" value="THIOL:DISULFIDE INTERCHANGE PROTEIN DSBE"/>
    <property type="match status" value="1"/>
</dbReference>
<dbReference type="InterPro" id="IPR012336">
    <property type="entry name" value="Thioredoxin-like_fold"/>
</dbReference>
<evidence type="ECO:0000256" key="1">
    <source>
        <dbReference type="ARBA" id="ARBA00004196"/>
    </source>
</evidence>
<dbReference type="GO" id="GO:0017004">
    <property type="term" value="P:cytochrome complex assembly"/>
    <property type="evidence" value="ECO:0007669"/>
    <property type="project" value="UniProtKB-KW"/>
</dbReference>
<dbReference type="Gene3D" id="3.40.30.10">
    <property type="entry name" value="Glutaredoxin"/>
    <property type="match status" value="1"/>
</dbReference>
<comment type="subcellular location">
    <subcellularLocation>
        <location evidence="1">Cell envelope</location>
    </subcellularLocation>
</comment>
<dbReference type="InterPro" id="IPR013766">
    <property type="entry name" value="Thioredoxin_domain"/>
</dbReference>
<sequence length="446" mass="51954">MKKIILFTALYLIQSIVNAQNDNFHFVIFTNASDQKIIFYKHNIINRAEMSMLQPKDSESLDCSNNIYSDHPLLIYCANHLNDYPFFVRPGNRYEFITDRMGKIGMRCLTDSANNGECNFFKKLILTTDYLDEFPFRKHLPPKTTLGDRDRFISDLEYKRLKFLESEVGKYKLTTEFKEAARAVIKSYAINDRLVWDERIFNKQKINAYYKVHLTEIDTEFAENNQLNLAPYRLALSDALQLEPELLIESKNISSINRQYLQFLRIVDASGYLGSPGQKYVGTDTGSTVTNKFLLNYLHSMHEKSLPNSKFLTKDFNGRLYRFDSLIKPQKDEIVFVDFWASWCVPCLTEIPYIKKLMGKYKNEKVRFMFFSIDKDDNAWKAKCEETGMKSSSYLLLQPEKFELANRQKISAIPMYVIFSSKNIIYNTATPGSGKLDGIFNKLLNE</sequence>
<keyword evidence="5" id="KW-0732">Signal</keyword>
<protein>
    <submittedName>
        <fullName evidence="7">TlpA family protein disulfide reductase</fullName>
    </submittedName>
</protein>
<comment type="caution">
    <text evidence="7">The sequence shown here is derived from an EMBL/GenBank/DDBJ whole genome shotgun (WGS) entry which is preliminary data.</text>
</comment>
<feature type="chain" id="PRO_5023865450" evidence="5">
    <location>
        <begin position="20"/>
        <end position="446"/>
    </location>
</feature>
<dbReference type="InterPro" id="IPR050553">
    <property type="entry name" value="Thioredoxin_ResA/DsbE_sf"/>
</dbReference>
<dbReference type="RefSeq" id="WP_150415256.1">
    <property type="nucleotide sequence ID" value="NZ_VYQF01000003.1"/>
</dbReference>
<dbReference type="Proteomes" id="UP000326903">
    <property type="component" value="Unassembled WGS sequence"/>
</dbReference>
<dbReference type="PROSITE" id="PS51352">
    <property type="entry name" value="THIOREDOXIN_2"/>
    <property type="match status" value="1"/>
</dbReference>
<dbReference type="InterPro" id="IPR036249">
    <property type="entry name" value="Thioredoxin-like_sf"/>
</dbReference>
<dbReference type="EMBL" id="VYQF01000003">
    <property type="protein sequence ID" value="KAA9038536.1"/>
    <property type="molecule type" value="Genomic_DNA"/>
</dbReference>
<reference evidence="7 8" key="1">
    <citation type="submission" date="2019-09" db="EMBL/GenBank/DDBJ databases">
        <title>Draft genome sequence of Ginsengibacter sp. BR5-29.</title>
        <authorList>
            <person name="Im W.-T."/>
        </authorList>
    </citation>
    <scope>NUCLEOTIDE SEQUENCE [LARGE SCALE GENOMIC DNA]</scope>
    <source>
        <strain evidence="7 8">BR5-29</strain>
    </source>
</reference>
<keyword evidence="2" id="KW-0201">Cytochrome c-type biogenesis</keyword>
<keyword evidence="3" id="KW-1015">Disulfide bond</keyword>
<dbReference type="SUPFAM" id="SSF52833">
    <property type="entry name" value="Thioredoxin-like"/>
    <property type="match status" value="1"/>
</dbReference>
<evidence type="ECO:0000259" key="6">
    <source>
        <dbReference type="PROSITE" id="PS51352"/>
    </source>
</evidence>
<evidence type="ECO:0000256" key="2">
    <source>
        <dbReference type="ARBA" id="ARBA00022748"/>
    </source>
</evidence>
<keyword evidence="4" id="KW-0676">Redox-active center</keyword>
<keyword evidence="8" id="KW-1185">Reference proteome</keyword>
<dbReference type="CDD" id="cd02966">
    <property type="entry name" value="TlpA_like_family"/>
    <property type="match status" value="1"/>
</dbReference>
<dbReference type="Pfam" id="PF13905">
    <property type="entry name" value="Thioredoxin_8"/>
    <property type="match status" value="1"/>
</dbReference>
<dbReference type="InterPro" id="IPR017937">
    <property type="entry name" value="Thioredoxin_CS"/>
</dbReference>
<dbReference type="PANTHER" id="PTHR42852">
    <property type="entry name" value="THIOL:DISULFIDE INTERCHANGE PROTEIN DSBE"/>
    <property type="match status" value="1"/>
</dbReference>
<name>A0A5J5IH33_9BACT</name>
<evidence type="ECO:0000256" key="4">
    <source>
        <dbReference type="ARBA" id="ARBA00023284"/>
    </source>
</evidence>
<gene>
    <name evidence="7" type="ORF">FW778_13330</name>
</gene>
<evidence type="ECO:0000313" key="8">
    <source>
        <dbReference type="Proteomes" id="UP000326903"/>
    </source>
</evidence>
<feature type="domain" description="Thioredoxin" evidence="6">
    <location>
        <begin position="300"/>
        <end position="446"/>
    </location>
</feature>
<dbReference type="AlphaFoldDB" id="A0A5J5IH33"/>